<keyword evidence="4" id="KW-1185">Reference proteome</keyword>
<sequence>MTILFGIMIHDIKDPARFNSYLSVIKEEGFDDLLVFTPHHVHLQKKQINGYMFMDGMWQQVVSPFPAISLDLGYYEEKSLFQKMKAVKYHPALPFVGYGLGNKWSIQQQLTSSAVLAPSLPPTQMLQHMDTVWSMLQKHTSVMIKPLNGKGGKGIFRLSQGENAYMLEQDEQILHLTQEELIHFLKERMKEQKYLVQKWIDIRDKHGSVYDIRALVQKNGEGKWQLSGLGVRRGPSRYKITSNLTNGGTAHPAFPFLKKQFGREKADFILHYMRKLALFIPQYLEKVTNRRLVELGLDIAVDRNGRVWILEVNIKPGRSLWRKIDNQEAIDRSIRAPVQYAWYLLKKKKVQQCSFSKG</sequence>
<dbReference type="Pfam" id="PF14398">
    <property type="entry name" value="ATPgrasp_YheCD"/>
    <property type="match status" value="1"/>
</dbReference>
<comment type="caution">
    <text evidence="3">The sequence shown here is derived from an EMBL/GenBank/DDBJ whole genome shotgun (WGS) entry which is preliminary data.</text>
</comment>
<dbReference type="PANTHER" id="PTHR21621:SF4">
    <property type="entry name" value="GLUTATHIONE SYNTHETASE"/>
    <property type="match status" value="1"/>
</dbReference>
<dbReference type="InterPro" id="IPR011761">
    <property type="entry name" value="ATP-grasp"/>
</dbReference>
<dbReference type="Gene3D" id="3.30.470.20">
    <property type="entry name" value="ATP-grasp fold, B domain"/>
    <property type="match status" value="1"/>
</dbReference>
<dbReference type="InterPro" id="IPR013815">
    <property type="entry name" value="ATP_grasp_subdomain_1"/>
</dbReference>
<dbReference type="PROSITE" id="PS50975">
    <property type="entry name" value="ATP_GRASP"/>
    <property type="match status" value="1"/>
</dbReference>
<keyword evidence="1" id="KW-0547">Nucleotide-binding</keyword>
<dbReference type="Gene3D" id="3.30.1490.20">
    <property type="entry name" value="ATP-grasp fold, A domain"/>
    <property type="match status" value="1"/>
</dbReference>
<organism evidence="3 4">
    <name type="scientific">Ammoniphilus resinae</name>
    <dbReference type="NCBI Taxonomy" id="861532"/>
    <lineage>
        <taxon>Bacteria</taxon>
        <taxon>Bacillati</taxon>
        <taxon>Bacillota</taxon>
        <taxon>Bacilli</taxon>
        <taxon>Bacillales</taxon>
        <taxon>Paenibacillaceae</taxon>
        <taxon>Aneurinibacillus group</taxon>
        <taxon>Ammoniphilus</taxon>
    </lineage>
</organism>
<evidence type="ECO:0000313" key="3">
    <source>
        <dbReference type="EMBL" id="MBP1933962.1"/>
    </source>
</evidence>
<dbReference type="PANTHER" id="PTHR21621">
    <property type="entry name" value="RIBOSOMAL PROTEIN S6 MODIFICATION PROTEIN"/>
    <property type="match status" value="1"/>
</dbReference>
<dbReference type="Proteomes" id="UP001519343">
    <property type="component" value="Unassembled WGS sequence"/>
</dbReference>
<accession>A0ABS4GUM0</accession>
<evidence type="ECO:0000313" key="4">
    <source>
        <dbReference type="Proteomes" id="UP001519343"/>
    </source>
</evidence>
<dbReference type="InterPro" id="IPR026838">
    <property type="entry name" value="YheC/D"/>
</dbReference>
<proteinExistence type="predicted"/>
<dbReference type="EMBL" id="JAGGKT010000015">
    <property type="protein sequence ID" value="MBP1933962.1"/>
    <property type="molecule type" value="Genomic_DNA"/>
</dbReference>
<keyword evidence="1" id="KW-0067">ATP-binding</keyword>
<reference evidence="3 4" key="1">
    <citation type="submission" date="2021-03" db="EMBL/GenBank/DDBJ databases">
        <title>Genomic Encyclopedia of Type Strains, Phase IV (KMG-IV): sequencing the most valuable type-strain genomes for metagenomic binning, comparative biology and taxonomic classification.</title>
        <authorList>
            <person name="Goeker M."/>
        </authorList>
    </citation>
    <scope>NUCLEOTIDE SEQUENCE [LARGE SCALE GENOMIC DNA]</scope>
    <source>
        <strain evidence="3 4">DSM 24738</strain>
    </source>
</reference>
<protein>
    <submittedName>
        <fullName evidence="3">Glutathione synthase/RimK-type ligase-like ATP-grasp enzyme</fullName>
    </submittedName>
</protein>
<dbReference type="SUPFAM" id="SSF56059">
    <property type="entry name" value="Glutathione synthetase ATP-binding domain-like"/>
    <property type="match status" value="1"/>
</dbReference>
<evidence type="ECO:0000259" key="2">
    <source>
        <dbReference type="PROSITE" id="PS50975"/>
    </source>
</evidence>
<gene>
    <name evidence="3" type="ORF">J2Z37_003979</name>
</gene>
<name>A0ABS4GUM0_9BACL</name>
<evidence type="ECO:0000256" key="1">
    <source>
        <dbReference type="PROSITE-ProRule" id="PRU00409"/>
    </source>
</evidence>
<dbReference type="RefSeq" id="WP_209811976.1">
    <property type="nucleotide sequence ID" value="NZ_JAGGKT010000015.1"/>
</dbReference>
<feature type="domain" description="ATP-grasp" evidence="2">
    <location>
        <begin position="107"/>
        <end position="338"/>
    </location>
</feature>